<dbReference type="InterPro" id="IPR051052">
    <property type="entry name" value="Diverse_substrate_MTase"/>
</dbReference>
<evidence type="ECO:0000256" key="1">
    <source>
        <dbReference type="ARBA" id="ARBA00008361"/>
    </source>
</evidence>
<evidence type="ECO:0000256" key="2">
    <source>
        <dbReference type="ARBA" id="ARBA00022603"/>
    </source>
</evidence>
<dbReference type="InterPro" id="IPR029063">
    <property type="entry name" value="SAM-dependent_MTases_sf"/>
</dbReference>
<dbReference type="PANTHER" id="PTHR44942:SF4">
    <property type="entry name" value="METHYLTRANSFERASE TYPE 11 DOMAIN-CONTAINING PROTEIN"/>
    <property type="match status" value="1"/>
</dbReference>
<name>A0ABU2DNW9_9MICC</name>
<reference evidence="5 6" key="1">
    <citation type="submission" date="2023-09" db="EMBL/GenBank/DDBJ databases">
        <title>Description of three actinobacteria isolated from air of manufacturing shop in a pharmaceutical factory.</title>
        <authorList>
            <person name="Zhang D.-F."/>
        </authorList>
    </citation>
    <scope>NUCLEOTIDE SEQUENCE [LARGE SCALE GENOMIC DNA]</scope>
    <source>
        <strain evidence="5 6">LY-0111</strain>
    </source>
</reference>
<protein>
    <submittedName>
        <fullName evidence="5">Class I SAM-dependent methyltransferase</fullName>
        <ecNumber evidence="5">2.1.1.-</ecNumber>
    </submittedName>
</protein>
<dbReference type="EC" id="2.1.1.-" evidence="5"/>
<organism evidence="5 6">
    <name type="scientific">Nesterenkonia aerolata</name>
    <dbReference type="NCBI Taxonomy" id="3074079"/>
    <lineage>
        <taxon>Bacteria</taxon>
        <taxon>Bacillati</taxon>
        <taxon>Actinomycetota</taxon>
        <taxon>Actinomycetes</taxon>
        <taxon>Micrococcales</taxon>
        <taxon>Micrococcaceae</taxon>
        <taxon>Nesterenkonia</taxon>
    </lineage>
</organism>
<evidence type="ECO:0000256" key="3">
    <source>
        <dbReference type="ARBA" id="ARBA00022679"/>
    </source>
</evidence>
<dbReference type="GO" id="GO:0008168">
    <property type="term" value="F:methyltransferase activity"/>
    <property type="evidence" value="ECO:0007669"/>
    <property type="project" value="UniProtKB-KW"/>
</dbReference>
<dbReference type="SUPFAM" id="SSF53335">
    <property type="entry name" value="S-adenosyl-L-methionine-dependent methyltransferases"/>
    <property type="match status" value="1"/>
</dbReference>
<proteinExistence type="inferred from homology"/>
<dbReference type="Gene3D" id="3.40.50.150">
    <property type="entry name" value="Vaccinia Virus protein VP39"/>
    <property type="match status" value="1"/>
</dbReference>
<evidence type="ECO:0000313" key="5">
    <source>
        <dbReference type="EMBL" id="MDR8018010.1"/>
    </source>
</evidence>
<gene>
    <name evidence="5" type="ORF">RIL96_00315</name>
</gene>
<evidence type="ECO:0000313" key="6">
    <source>
        <dbReference type="Proteomes" id="UP001251870"/>
    </source>
</evidence>
<dbReference type="InterPro" id="IPR013216">
    <property type="entry name" value="Methyltransf_11"/>
</dbReference>
<feature type="domain" description="Methyltransferase type 11" evidence="4">
    <location>
        <begin position="58"/>
        <end position="152"/>
    </location>
</feature>
<dbReference type="GO" id="GO:0032259">
    <property type="term" value="P:methylation"/>
    <property type="evidence" value="ECO:0007669"/>
    <property type="project" value="UniProtKB-KW"/>
</dbReference>
<accession>A0ABU2DNW9</accession>
<dbReference type="EMBL" id="JAVKGR010000001">
    <property type="protein sequence ID" value="MDR8018010.1"/>
    <property type="molecule type" value="Genomic_DNA"/>
</dbReference>
<dbReference type="Pfam" id="PF08241">
    <property type="entry name" value="Methyltransf_11"/>
    <property type="match status" value="1"/>
</dbReference>
<dbReference type="Proteomes" id="UP001251870">
    <property type="component" value="Unassembled WGS sequence"/>
</dbReference>
<comment type="similarity">
    <text evidence="1">Belongs to the methyltransferase superfamily.</text>
</comment>
<keyword evidence="3 5" id="KW-0808">Transferase</keyword>
<comment type="caution">
    <text evidence="5">The sequence shown here is derived from an EMBL/GenBank/DDBJ whole genome shotgun (WGS) entry which is preliminary data.</text>
</comment>
<evidence type="ECO:0000259" key="4">
    <source>
        <dbReference type="Pfam" id="PF08241"/>
    </source>
</evidence>
<keyword evidence="6" id="KW-1185">Reference proteome</keyword>
<keyword evidence="2 5" id="KW-0489">Methyltransferase</keyword>
<dbReference type="CDD" id="cd02440">
    <property type="entry name" value="AdoMet_MTases"/>
    <property type="match status" value="1"/>
</dbReference>
<dbReference type="PANTHER" id="PTHR44942">
    <property type="entry name" value="METHYLTRANSF_11 DOMAIN-CONTAINING PROTEIN"/>
    <property type="match status" value="1"/>
</dbReference>
<dbReference type="RefSeq" id="WP_310547003.1">
    <property type="nucleotide sequence ID" value="NZ_JAVKGR010000001.1"/>
</dbReference>
<sequence>MIVDDRRRRQLGEAFSEASDIAQARDYDAVRPRYPQQVVRTLLEPLTPQAAGSSRVVELGAGTGILTRSLLAHGAEVRAVEPSAPMVEVMAERSAEALNDGRLRISRTSAESTEISSGWADLVVAAQSWHWFDPEAVQPELVRILRAGGFAAVIANHLDTSVPWVHRLTRIMRAGDVRRPGWRPDFGRSFGEVTTQEHSWERRVTPEEIHRLSRTLSSWLTADEQERARRRANLEWYLSDHLGRASGENVVLPYTTMVYAARLRQRGAGS</sequence>